<sequence>MNETNWIHVMVCAILALNFVAMLLACKRRQTWAFRFFVMGWLVSAVLLAYNWELAQAPPFGNMHHVMCIVPLVLGPAYLYSWKVQKHAWLLGYFAGAAVLFMVGALCMPVLDSWRQMPALQSPWFVPHVAAYLLSYGLMTVATVLVAVSCWRRWESDKFMDAAHDTVLLGFPLMSFGLWSGAVWADAAWGGYWAWDIKEVWSLVTWGLYLVYFHIPRKPERLRSRRVVLFLAFAALLVTFLVVNLLPKITSMHSYAQ</sequence>
<keyword evidence="4 6" id="KW-1133">Transmembrane helix</keyword>
<dbReference type="KEGG" id="agl:PYTT_0744"/>
<feature type="transmembrane region" description="Helical" evidence="6">
    <location>
        <begin position="227"/>
        <end position="246"/>
    </location>
</feature>
<feature type="transmembrane region" description="Helical" evidence="6">
    <location>
        <begin position="88"/>
        <end position="111"/>
    </location>
</feature>
<evidence type="ECO:0000256" key="1">
    <source>
        <dbReference type="ARBA" id="ARBA00004141"/>
    </source>
</evidence>
<feature type="transmembrane region" description="Helical" evidence="6">
    <location>
        <begin position="32"/>
        <end position="52"/>
    </location>
</feature>
<feature type="transmembrane region" description="Helical" evidence="6">
    <location>
        <begin position="131"/>
        <end position="154"/>
    </location>
</feature>
<keyword evidence="9" id="KW-1185">Reference proteome</keyword>
<evidence type="ECO:0000313" key="9">
    <source>
        <dbReference type="Proteomes" id="UP000176204"/>
    </source>
</evidence>
<organism evidence="8 9">
    <name type="scientific">Akkermansia glycaniphila</name>
    <dbReference type="NCBI Taxonomy" id="1679444"/>
    <lineage>
        <taxon>Bacteria</taxon>
        <taxon>Pseudomonadati</taxon>
        <taxon>Verrucomicrobiota</taxon>
        <taxon>Verrucomicrobiia</taxon>
        <taxon>Verrucomicrobiales</taxon>
        <taxon>Akkermansiaceae</taxon>
        <taxon>Akkermansia</taxon>
    </lineage>
</organism>
<dbReference type="InterPro" id="IPR045062">
    <property type="entry name" value="Cyt_c_biogenesis_CcsA/CcmC"/>
</dbReference>
<evidence type="ECO:0000259" key="7">
    <source>
        <dbReference type="Pfam" id="PF01578"/>
    </source>
</evidence>
<dbReference type="EMBL" id="LT629973">
    <property type="protein sequence ID" value="SEH78774.1"/>
    <property type="molecule type" value="Genomic_DNA"/>
</dbReference>
<feature type="transmembrane region" description="Helical" evidence="6">
    <location>
        <begin position="166"/>
        <end position="185"/>
    </location>
</feature>
<reference evidence="9" key="1">
    <citation type="submission" date="2016-09" db="EMBL/GenBank/DDBJ databases">
        <authorList>
            <person name="Koehorst J."/>
        </authorList>
    </citation>
    <scope>NUCLEOTIDE SEQUENCE [LARGE SCALE GENOMIC DNA]</scope>
</reference>
<evidence type="ECO:0000313" key="8">
    <source>
        <dbReference type="EMBL" id="SEH78774.1"/>
    </source>
</evidence>
<keyword evidence="5 6" id="KW-0472">Membrane</keyword>
<feature type="transmembrane region" description="Helical" evidence="6">
    <location>
        <begin position="64"/>
        <end position="81"/>
    </location>
</feature>
<evidence type="ECO:0000256" key="2">
    <source>
        <dbReference type="ARBA" id="ARBA00022692"/>
    </source>
</evidence>
<dbReference type="AlphaFoldDB" id="A0A1H6KYP9"/>
<feature type="transmembrane region" description="Helical" evidence="6">
    <location>
        <begin position="197"/>
        <end position="215"/>
    </location>
</feature>
<keyword evidence="2 6" id="KW-0812">Transmembrane</keyword>
<evidence type="ECO:0000256" key="3">
    <source>
        <dbReference type="ARBA" id="ARBA00022748"/>
    </source>
</evidence>
<dbReference type="PANTHER" id="PTHR30071:SF1">
    <property type="entry name" value="CYTOCHROME B_B6 PROTEIN-RELATED"/>
    <property type="match status" value="1"/>
</dbReference>
<feature type="domain" description="Cytochrome c assembly protein" evidence="7">
    <location>
        <begin position="83"/>
        <end position="247"/>
    </location>
</feature>
<evidence type="ECO:0000256" key="6">
    <source>
        <dbReference type="SAM" id="Phobius"/>
    </source>
</evidence>
<name>A0A1H6KYP9_9BACT</name>
<dbReference type="InterPro" id="IPR002541">
    <property type="entry name" value="Cyt_c_assembly"/>
</dbReference>
<evidence type="ECO:0000256" key="4">
    <source>
        <dbReference type="ARBA" id="ARBA00022989"/>
    </source>
</evidence>
<dbReference type="OrthoDB" id="9814290at2"/>
<dbReference type="GO" id="GO:0020037">
    <property type="term" value="F:heme binding"/>
    <property type="evidence" value="ECO:0007669"/>
    <property type="project" value="InterPro"/>
</dbReference>
<keyword evidence="3" id="KW-0201">Cytochrome c-type biogenesis</keyword>
<dbReference type="GO" id="GO:0005886">
    <property type="term" value="C:plasma membrane"/>
    <property type="evidence" value="ECO:0007669"/>
    <property type="project" value="TreeGrafter"/>
</dbReference>
<dbReference type="PANTHER" id="PTHR30071">
    <property type="entry name" value="HEME EXPORTER PROTEIN C"/>
    <property type="match status" value="1"/>
</dbReference>
<dbReference type="Pfam" id="PF01578">
    <property type="entry name" value="Cytochrom_C_asm"/>
    <property type="match status" value="1"/>
</dbReference>
<evidence type="ECO:0000256" key="5">
    <source>
        <dbReference type="ARBA" id="ARBA00023136"/>
    </source>
</evidence>
<dbReference type="GO" id="GO:0017004">
    <property type="term" value="P:cytochrome complex assembly"/>
    <property type="evidence" value="ECO:0007669"/>
    <property type="project" value="UniProtKB-KW"/>
</dbReference>
<protein>
    <submittedName>
        <fullName evidence="8">Cytochrome c assembly protein</fullName>
    </submittedName>
</protein>
<gene>
    <name evidence="8" type="ORF">PYTT_0744</name>
</gene>
<dbReference type="Proteomes" id="UP000176204">
    <property type="component" value="Chromosome I"/>
</dbReference>
<dbReference type="RefSeq" id="WP_067776768.1">
    <property type="nucleotide sequence ID" value="NZ_JACVVN010000012.1"/>
</dbReference>
<proteinExistence type="predicted"/>
<comment type="subcellular location">
    <subcellularLocation>
        <location evidence="1">Membrane</location>
        <topology evidence="1">Multi-pass membrane protein</topology>
    </subcellularLocation>
</comment>
<dbReference type="STRING" id="1679444.PYTT_0744"/>
<accession>A0A1H6KYP9</accession>
<feature type="transmembrane region" description="Helical" evidence="6">
    <location>
        <begin position="6"/>
        <end position="25"/>
    </location>
</feature>